<dbReference type="Gene3D" id="3.40.50.10490">
    <property type="entry name" value="Glucose-6-phosphate isomerase like protein, domain 1"/>
    <property type="match status" value="1"/>
</dbReference>
<comment type="similarity">
    <text evidence="1">Belongs to the SIS family. GutQ/KpsF subfamily.</text>
</comment>
<dbReference type="GO" id="GO:0097367">
    <property type="term" value="F:carbohydrate derivative binding"/>
    <property type="evidence" value="ECO:0007669"/>
    <property type="project" value="InterPro"/>
</dbReference>
<dbReference type="GO" id="GO:0019146">
    <property type="term" value="F:arabinose-5-phosphate isomerase activity"/>
    <property type="evidence" value="ECO:0007669"/>
    <property type="project" value="UniProtKB-ARBA"/>
</dbReference>
<dbReference type="PROSITE" id="PS51464">
    <property type="entry name" value="SIS"/>
    <property type="match status" value="1"/>
</dbReference>
<dbReference type="PANTHER" id="PTHR42745:SF1">
    <property type="entry name" value="ARABINOSE 5-PHOSPHATE ISOMERASE KDSD"/>
    <property type="match status" value="1"/>
</dbReference>
<evidence type="ECO:0000259" key="4">
    <source>
        <dbReference type="PROSITE" id="PS51464"/>
    </source>
</evidence>
<dbReference type="GO" id="GO:1901135">
    <property type="term" value="P:carbohydrate derivative metabolic process"/>
    <property type="evidence" value="ECO:0007669"/>
    <property type="project" value="InterPro"/>
</dbReference>
<dbReference type="Pfam" id="PF01380">
    <property type="entry name" value="SIS"/>
    <property type="match status" value="1"/>
</dbReference>
<evidence type="ECO:0000256" key="1">
    <source>
        <dbReference type="ARBA" id="ARBA00008165"/>
    </source>
</evidence>
<keyword evidence="2" id="KW-0677">Repeat</keyword>
<sequence>MDKITCSINRIMKAEERSIAKVRQTISDSSVSAIELLLKSKGKVVFTGVGKSGHIGRKLAATFSSTGTPAFFVHATEGVHGDLGMISKEDTMIFLSNSGETNEVCALLPSIEVIGCATIAITGSENSTLARFADVAIELYVELEADSLNLAPSNSSTVVLSYGDALALTLAELKGFGEEQFHLFHPGGKLGEKLSQL</sequence>
<evidence type="ECO:0000313" key="5">
    <source>
        <dbReference type="EMBL" id="OEG14889.1"/>
    </source>
</evidence>
<dbReference type="InterPro" id="IPR046348">
    <property type="entry name" value="SIS_dom_sf"/>
</dbReference>
<dbReference type="CDD" id="cd05014">
    <property type="entry name" value="SIS_Kpsf"/>
    <property type="match status" value="1"/>
</dbReference>
<dbReference type="InterPro" id="IPR035474">
    <property type="entry name" value="SIS_Kpsf"/>
</dbReference>
<accession>A0A1E5GQE0</accession>
<proteinExistence type="inferred from homology"/>
<dbReference type="Proteomes" id="UP000095094">
    <property type="component" value="Unassembled WGS sequence"/>
</dbReference>
<protein>
    <submittedName>
        <fullName evidence="5">Isomerase</fullName>
    </submittedName>
</protein>
<keyword evidence="3" id="KW-0129">CBS domain</keyword>
<evidence type="ECO:0000256" key="2">
    <source>
        <dbReference type="ARBA" id="ARBA00022737"/>
    </source>
</evidence>
<gene>
    <name evidence="5" type="ORF">BCR25_18940</name>
</gene>
<organism evidence="5 6">
    <name type="scientific">Enterococcus termitis</name>
    <dbReference type="NCBI Taxonomy" id="332950"/>
    <lineage>
        <taxon>Bacteria</taxon>
        <taxon>Bacillati</taxon>
        <taxon>Bacillota</taxon>
        <taxon>Bacilli</taxon>
        <taxon>Lactobacillales</taxon>
        <taxon>Enterococcaceae</taxon>
        <taxon>Enterococcus</taxon>
    </lineage>
</organism>
<comment type="caution">
    <text evidence="5">The sequence shown here is derived from an EMBL/GenBank/DDBJ whole genome shotgun (WGS) entry which is preliminary data.</text>
</comment>
<dbReference type="InterPro" id="IPR050986">
    <property type="entry name" value="GutQ/KpsF_isomerases"/>
</dbReference>
<keyword evidence="6" id="KW-1185">Reference proteome</keyword>
<dbReference type="SUPFAM" id="SSF53697">
    <property type="entry name" value="SIS domain"/>
    <property type="match status" value="1"/>
</dbReference>
<evidence type="ECO:0000256" key="3">
    <source>
        <dbReference type="ARBA" id="ARBA00023122"/>
    </source>
</evidence>
<dbReference type="PANTHER" id="PTHR42745">
    <property type="match status" value="1"/>
</dbReference>
<keyword evidence="5" id="KW-0413">Isomerase</keyword>
<feature type="domain" description="SIS" evidence="4">
    <location>
        <begin position="33"/>
        <end position="176"/>
    </location>
</feature>
<evidence type="ECO:0000313" key="6">
    <source>
        <dbReference type="Proteomes" id="UP000095094"/>
    </source>
</evidence>
<dbReference type="AlphaFoldDB" id="A0A1E5GQE0"/>
<dbReference type="InterPro" id="IPR001347">
    <property type="entry name" value="SIS_dom"/>
</dbReference>
<reference evidence="6" key="1">
    <citation type="submission" date="2016-09" db="EMBL/GenBank/DDBJ databases">
        <authorList>
            <person name="Gulvik C.A."/>
        </authorList>
    </citation>
    <scope>NUCLEOTIDE SEQUENCE [LARGE SCALE GENOMIC DNA]</scope>
    <source>
        <strain evidence="6">LMG 8895</strain>
    </source>
</reference>
<dbReference type="OrthoDB" id="9762536at2"/>
<name>A0A1E5GQE0_9ENTE</name>
<dbReference type="EMBL" id="MIJY01000017">
    <property type="protein sequence ID" value="OEG14889.1"/>
    <property type="molecule type" value="Genomic_DNA"/>
</dbReference>
<dbReference type="FunFam" id="3.40.50.10490:FF:000011">
    <property type="entry name" value="Arabinose 5-phosphate isomerase"/>
    <property type="match status" value="1"/>
</dbReference>